<evidence type="ECO:0000256" key="3">
    <source>
        <dbReference type="ARBA" id="ARBA00022475"/>
    </source>
</evidence>
<evidence type="ECO:0000256" key="4">
    <source>
        <dbReference type="ARBA" id="ARBA00022692"/>
    </source>
</evidence>
<evidence type="ECO:0000256" key="7">
    <source>
        <dbReference type="ARBA" id="ARBA00023136"/>
    </source>
</evidence>
<keyword evidence="6 9" id="KW-0406">Ion transport</keyword>
<dbReference type="AlphaFoldDB" id="A0A7J7JJW4"/>
<comment type="caution">
    <text evidence="9">Lacks conserved residue(s) required for the propagation of feature annotation.</text>
</comment>
<keyword evidence="5 9" id="KW-1133">Transmembrane helix</keyword>
<sequence>MPFYSMSGFLEAVAKVGKFSLRWDDDFFDRCSHRYTVIILVVFVVVTSTKQYVGDPISCWCPATFTDPMIEYTNHICWISNTYYVPMEKVPEKHYIPREEVISYYQWIPLVLLLQTLCFYTPSIIWSAHNSTFGVDINRMVLLVSGVEHINPDIRDKTIKFICRHFDRALAYQREYRKGRVRQCMQRLASYCCCPVGKLYGNYLITLNLFVKLLYILNAIGQFWLLNEFISNDVEKFTYYGYKVLLDIWYQRMPDNRMFPRITLCDFQIRQMQNVHDYTVQCTLPINLFNEKIYIFLWFWILFIALVTVIGFVYMLWTLFAMNRVTYLRKYLRVMNKIKKYNPTDERLVKQFVNEYLRQDGVFALRLMAKNTNDVITAEIIGALFDFYKKHYKPAKAMIARDADIPLSSSVGSMPNYAPPLNGPPACV</sequence>
<dbReference type="PRINTS" id="PR01262">
    <property type="entry name" value="INNEXIN"/>
</dbReference>
<keyword evidence="2 9" id="KW-0813">Transport</keyword>
<dbReference type="PROSITE" id="PS51013">
    <property type="entry name" value="PANNEXIN"/>
    <property type="match status" value="1"/>
</dbReference>
<dbReference type="GO" id="GO:0034220">
    <property type="term" value="P:monoatomic ion transmembrane transport"/>
    <property type="evidence" value="ECO:0007669"/>
    <property type="project" value="UniProtKB-KW"/>
</dbReference>
<keyword evidence="11" id="KW-1185">Reference proteome</keyword>
<dbReference type="GO" id="GO:0005886">
    <property type="term" value="C:plasma membrane"/>
    <property type="evidence" value="ECO:0007669"/>
    <property type="project" value="UniProtKB-SubCell"/>
</dbReference>
<evidence type="ECO:0000256" key="1">
    <source>
        <dbReference type="ARBA" id="ARBA00004651"/>
    </source>
</evidence>
<organism evidence="10 11">
    <name type="scientific">Bugula neritina</name>
    <name type="common">Brown bryozoan</name>
    <name type="synonym">Sertularia neritina</name>
    <dbReference type="NCBI Taxonomy" id="10212"/>
    <lineage>
        <taxon>Eukaryota</taxon>
        <taxon>Metazoa</taxon>
        <taxon>Spiralia</taxon>
        <taxon>Lophotrochozoa</taxon>
        <taxon>Bryozoa</taxon>
        <taxon>Gymnolaemata</taxon>
        <taxon>Cheilostomatida</taxon>
        <taxon>Flustrina</taxon>
        <taxon>Buguloidea</taxon>
        <taxon>Bugulidae</taxon>
        <taxon>Bugula</taxon>
    </lineage>
</organism>
<dbReference type="InterPro" id="IPR000990">
    <property type="entry name" value="Innexin"/>
</dbReference>
<proteinExistence type="inferred from homology"/>
<dbReference type="PANTHER" id="PTHR11893">
    <property type="entry name" value="INNEXIN"/>
    <property type="match status" value="1"/>
</dbReference>
<dbReference type="Pfam" id="PF00876">
    <property type="entry name" value="Innexin"/>
    <property type="match status" value="1"/>
</dbReference>
<evidence type="ECO:0000256" key="8">
    <source>
        <dbReference type="ARBA" id="ARBA00023303"/>
    </source>
</evidence>
<dbReference type="PANTHER" id="PTHR11893:SF36">
    <property type="entry name" value="INNEXIN-5"/>
    <property type="match status" value="1"/>
</dbReference>
<evidence type="ECO:0000256" key="6">
    <source>
        <dbReference type="ARBA" id="ARBA00023065"/>
    </source>
</evidence>
<gene>
    <name evidence="9" type="primary">inx</name>
    <name evidence="10" type="ORF">EB796_016037</name>
</gene>
<keyword evidence="4 9" id="KW-0812">Transmembrane</keyword>
<accession>A0A7J7JJW4</accession>
<comment type="function">
    <text evidence="9">Structural component of the gap junctions.</text>
</comment>
<keyword evidence="3" id="KW-1003">Cell membrane</keyword>
<protein>
    <recommendedName>
        <fullName evidence="9">Innexin</fullName>
    </recommendedName>
</protein>
<name>A0A7J7JJW4_BUGNE</name>
<evidence type="ECO:0000313" key="10">
    <source>
        <dbReference type="EMBL" id="KAF6025786.1"/>
    </source>
</evidence>
<dbReference type="GO" id="GO:0005921">
    <property type="term" value="C:gap junction"/>
    <property type="evidence" value="ECO:0007669"/>
    <property type="project" value="UniProtKB-UniRule"/>
</dbReference>
<feature type="transmembrane region" description="Helical" evidence="9">
    <location>
        <begin position="293"/>
        <end position="320"/>
    </location>
</feature>
<comment type="caution">
    <text evidence="10">The sequence shown here is derived from an EMBL/GenBank/DDBJ whole genome shotgun (WGS) entry which is preliminary data.</text>
</comment>
<keyword evidence="8 9" id="KW-0407">Ion channel</keyword>
<dbReference type="Proteomes" id="UP000593567">
    <property type="component" value="Unassembled WGS sequence"/>
</dbReference>
<dbReference type="OrthoDB" id="5867527at2759"/>
<evidence type="ECO:0000313" key="11">
    <source>
        <dbReference type="Proteomes" id="UP000593567"/>
    </source>
</evidence>
<evidence type="ECO:0000256" key="9">
    <source>
        <dbReference type="RuleBase" id="RU010713"/>
    </source>
</evidence>
<evidence type="ECO:0000256" key="2">
    <source>
        <dbReference type="ARBA" id="ARBA00022448"/>
    </source>
</evidence>
<dbReference type="EMBL" id="VXIV02002437">
    <property type="protein sequence ID" value="KAF6025786.1"/>
    <property type="molecule type" value="Genomic_DNA"/>
</dbReference>
<reference evidence="10" key="1">
    <citation type="submission" date="2020-06" db="EMBL/GenBank/DDBJ databases">
        <title>Draft genome of Bugula neritina, a colonial animal packing powerful symbionts and potential medicines.</title>
        <authorList>
            <person name="Rayko M."/>
        </authorList>
    </citation>
    <scope>NUCLEOTIDE SEQUENCE [LARGE SCALE GENOMIC DNA]</scope>
    <source>
        <strain evidence="10">Kwan_BN1</strain>
    </source>
</reference>
<comment type="similarity">
    <text evidence="9">Belongs to the pannexin family.</text>
</comment>
<evidence type="ECO:0000256" key="5">
    <source>
        <dbReference type="ARBA" id="ARBA00022989"/>
    </source>
</evidence>
<comment type="subcellular location">
    <subcellularLocation>
        <location evidence="1 9">Cell membrane</location>
        <topology evidence="1 9">Multi-pass membrane protein</topology>
    </subcellularLocation>
</comment>
<keyword evidence="7 9" id="KW-0472">Membrane</keyword>